<dbReference type="KEGG" id="pseb:EOK75_10435"/>
<accession>A0A4P8EH09</accession>
<dbReference type="EMBL" id="CP039964">
    <property type="protein sequence ID" value="QCO56109.1"/>
    <property type="molecule type" value="Genomic_DNA"/>
</dbReference>
<organism evidence="3 4">
    <name type="scientific">Pseudorhodobacter turbinis</name>
    <dbReference type="NCBI Taxonomy" id="2500533"/>
    <lineage>
        <taxon>Bacteria</taxon>
        <taxon>Pseudomonadati</taxon>
        <taxon>Pseudomonadota</taxon>
        <taxon>Alphaproteobacteria</taxon>
        <taxon>Rhodobacterales</taxon>
        <taxon>Paracoccaceae</taxon>
        <taxon>Pseudorhodobacter</taxon>
    </lineage>
</organism>
<dbReference type="AlphaFoldDB" id="A0A4P8EH09"/>
<dbReference type="SUPFAM" id="SSF51735">
    <property type="entry name" value="NAD(P)-binding Rossmann-fold domains"/>
    <property type="match status" value="1"/>
</dbReference>
<dbReference type="Proteomes" id="UP000298631">
    <property type="component" value="Chromosome"/>
</dbReference>
<gene>
    <name evidence="3" type="ORF">EOK75_10435</name>
</gene>
<name>A0A4P8EH09_9RHOB</name>
<dbReference type="Pfam" id="PF00106">
    <property type="entry name" value="adh_short"/>
    <property type="match status" value="1"/>
</dbReference>
<dbReference type="RefSeq" id="WP_137193894.1">
    <property type="nucleotide sequence ID" value="NZ_CP039964.1"/>
</dbReference>
<evidence type="ECO:0000256" key="2">
    <source>
        <dbReference type="ARBA" id="ARBA00023002"/>
    </source>
</evidence>
<dbReference type="InterPro" id="IPR002347">
    <property type="entry name" value="SDR_fam"/>
</dbReference>
<dbReference type="PANTHER" id="PTHR44196:SF1">
    <property type="entry name" value="DEHYDROGENASE_REDUCTASE SDR FAMILY MEMBER 7B"/>
    <property type="match status" value="1"/>
</dbReference>
<dbReference type="Gene3D" id="3.40.50.720">
    <property type="entry name" value="NAD(P)-binding Rossmann-like Domain"/>
    <property type="match status" value="1"/>
</dbReference>
<dbReference type="PANTHER" id="PTHR44196">
    <property type="entry name" value="DEHYDROGENASE/REDUCTASE SDR FAMILY MEMBER 7B"/>
    <property type="match status" value="1"/>
</dbReference>
<keyword evidence="4" id="KW-1185">Reference proteome</keyword>
<dbReference type="InterPro" id="IPR036291">
    <property type="entry name" value="NAD(P)-bd_dom_sf"/>
</dbReference>
<dbReference type="GO" id="GO:0016491">
    <property type="term" value="F:oxidoreductase activity"/>
    <property type="evidence" value="ECO:0007669"/>
    <property type="project" value="UniProtKB-KW"/>
</dbReference>
<dbReference type="PRINTS" id="PR00081">
    <property type="entry name" value="GDHRDH"/>
</dbReference>
<sequence>MRDWQGKRYWIVGAGEGLGLGLARRISTAGAEVILSSRSDVQLEKAVAQMPGKAHAVTVDVADTASVARAAAEVGDVDGVVFLDEVYWPVKAQEWNAEHVEAMCNANFTGCARVVGAVLPAMVARGAGHLVMTGSLAGYRGVPGTNGFGASKAGVMAMAETLRADLRGSGIEVQLANLGFIRGNQGGDAMPFMMEAEDAAQQMFELMLTERFKVSVPTGSSWLVRLSRCLPDAVFNGMFARK</sequence>
<comment type="similarity">
    <text evidence="1">Belongs to the short-chain dehydrogenases/reductases (SDR) family.</text>
</comment>
<dbReference type="GO" id="GO:0016020">
    <property type="term" value="C:membrane"/>
    <property type="evidence" value="ECO:0007669"/>
    <property type="project" value="TreeGrafter"/>
</dbReference>
<reference evidence="3 4" key="1">
    <citation type="submission" date="2019-05" db="EMBL/GenBank/DDBJ databases">
        <title>Pseudorhodobacter turbinis sp. nov., isolated from the gut of the Korean turban shell.</title>
        <authorList>
            <person name="Jeong Y.-S."/>
            <person name="Kang W.-R."/>
            <person name="Bae J.-W."/>
        </authorList>
    </citation>
    <scope>NUCLEOTIDE SEQUENCE [LARGE SCALE GENOMIC DNA]</scope>
    <source>
        <strain evidence="3 4">S12M18</strain>
    </source>
</reference>
<evidence type="ECO:0000313" key="4">
    <source>
        <dbReference type="Proteomes" id="UP000298631"/>
    </source>
</evidence>
<protein>
    <submittedName>
        <fullName evidence="3">SDR family NAD(P)-dependent oxidoreductase</fullName>
    </submittedName>
</protein>
<proteinExistence type="inferred from homology"/>
<evidence type="ECO:0000256" key="1">
    <source>
        <dbReference type="ARBA" id="ARBA00006484"/>
    </source>
</evidence>
<keyword evidence="2" id="KW-0560">Oxidoreductase</keyword>
<dbReference type="OrthoDB" id="335726at2"/>
<evidence type="ECO:0000313" key="3">
    <source>
        <dbReference type="EMBL" id="QCO56109.1"/>
    </source>
</evidence>